<dbReference type="Proteomes" id="UP000233606">
    <property type="component" value="Unassembled WGS sequence"/>
</dbReference>
<dbReference type="EMBL" id="PIWU01000015">
    <property type="protein sequence ID" value="PKE55892.1"/>
    <property type="molecule type" value="Genomic_DNA"/>
</dbReference>
<name>A0ACC9MQ30_9STAP</name>
<evidence type="ECO:0000313" key="2">
    <source>
        <dbReference type="Proteomes" id="UP000233606"/>
    </source>
</evidence>
<comment type="caution">
    <text evidence="1">The sequence shown here is derived from an EMBL/GenBank/DDBJ whole genome shotgun (WGS) entry which is preliminary data.</text>
</comment>
<accession>A0ACC9MQ30</accession>
<sequence>MSDVRLYYEEVLRDMKREVDESEGRTIKKLIDEHMAVAKIQAVGERYYNERHDIIDLEPKKDAYGNIDESKPDWRMIANFHSNQVDQKVGYLIAEPINFKADKPILEKIGEVLNDEFDDLMNDLLTAASNKGIEWLHVYYNEEGELKLMQVPAEQIVPVYDERGNLELIIRHYALNDKNKAEVWSPNEVSYWQENGGEYIPDYYYGESHIMTHYSGESWGRIPFIPFRNNSYEKGDIWKYKTQIDAFNKRLSDIQNTFDESTEIIFALRGFRGENLGEFLKNLKHYKAISLGTDGGIDTLSVKIPIEETKQYLDMLKDMIIDLGRGVDFNTNKFGNSPSGVALKILYSGLDIKAKQLERKTRVALKELLWFIFKAKGIDGNHEDIEMTFRYNKLKNDLEDAQIAGMSKGIISDETILANHPWVDDMQGEQERLQAQELSLNSRLPEIKVGAEDEN</sequence>
<reference evidence="1" key="1">
    <citation type="submission" date="2017-12" db="EMBL/GenBank/DDBJ databases">
        <title>Genomics of Macrococcus caseolyticus.</title>
        <authorList>
            <person name="MacFadyen A.C."/>
            <person name="Paterson G.K."/>
        </authorList>
    </citation>
    <scope>NUCLEOTIDE SEQUENCE</scope>
    <source>
        <strain evidence="1">5459_5_49</strain>
    </source>
</reference>
<gene>
    <name evidence="1" type="ORF">CW682_09790</name>
</gene>
<proteinExistence type="predicted"/>
<protein>
    <submittedName>
        <fullName evidence="1">Phage portal protein</fullName>
    </submittedName>
</protein>
<keyword evidence="2" id="KW-1185">Reference proteome</keyword>
<organism evidence="1 2">
    <name type="scientific">Macrococcoides caseolyticum</name>
    <dbReference type="NCBI Taxonomy" id="69966"/>
    <lineage>
        <taxon>Bacteria</taxon>
        <taxon>Bacillati</taxon>
        <taxon>Bacillota</taxon>
        <taxon>Bacilli</taxon>
        <taxon>Bacillales</taxon>
        <taxon>Staphylococcaceae</taxon>
        <taxon>Macrococcoides</taxon>
    </lineage>
</organism>
<evidence type="ECO:0000313" key="1">
    <source>
        <dbReference type="EMBL" id="PKE55892.1"/>
    </source>
</evidence>